<dbReference type="InterPro" id="IPR018484">
    <property type="entry name" value="FGGY_N"/>
</dbReference>
<gene>
    <name evidence="6" type="ORF">EV199_3599</name>
</gene>
<evidence type="ECO:0000256" key="3">
    <source>
        <dbReference type="ARBA" id="ARBA00022777"/>
    </source>
</evidence>
<dbReference type="AlphaFoldDB" id="A0A4V2F0X9"/>
<protein>
    <submittedName>
        <fullName evidence="6">Autoinducer 2 (AI-2) kinase</fullName>
    </submittedName>
</protein>
<sequence>MKQQDAYLVLDIGTGNVRSAIVTPSGKILGVARADIRYYRDELYPDSIYFKPEELREQLKQLTAHALQQAGGVNITAATTTSQREGIVLVDKSGKAVIGLPNIDHRGREWENHFPDKSRIYQLTGRYPTSLFSSYKLVGIQKKRKEIWNELNFFLSISDWAAWELSGIAVYEHSQASETLLYDVAAGKWSEELCSMFGIAQELLPPLSQSGSLIGKVKKEIAEGWGVNALAEVVTGGGDTQMAIKSTEPSVGDVVIVSGTTTPVVKLEGSYITDTKERTWTSRDIVKDRFVFEANAGVTGLNYQRLKEVFYPNEGYDVIERELTETASKKCVASLGSLIAGETKPVTWGGFVFPVPVSHELSRGSFVWATLMDIAFSIAENYKVLAEVSGHDAGYIWACGGGLQSRTLRKLIAVITGNEVRVKAGFEQASVIGAAILCNEANGVVVEREEAKQESSVAAGWDKGEIEKYYEQWKATREQFRAVS</sequence>
<dbReference type="InterPro" id="IPR050406">
    <property type="entry name" value="FGGY_Carb_Kinase"/>
</dbReference>
<evidence type="ECO:0000313" key="7">
    <source>
        <dbReference type="Proteomes" id="UP000293874"/>
    </source>
</evidence>
<keyword evidence="3 6" id="KW-0418">Kinase</keyword>
<accession>A0A4V2F0X9</accession>
<evidence type="ECO:0000256" key="1">
    <source>
        <dbReference type="ARBA" id="ARBA00009156"/>
    </source>
</evidence>
<dbReference type="PIRSF" id="PIRSF000538">
    <property type="entry name" value="GlpK"/>
    <property type="match status" value="1"/>
</dbReference>
<feature type="domain" description="Carbohydrate kinase FGGY C-terminal" evidence="5">
    <location>
        <begin position="356"/>
        <end position="439"/>
    </location>
</feature>
<dbReference type="InterPro" id="IPR043129">
    <property type="entry name" value="ATPase_NBD"/>
</dbReference>
<keyword evidence="2" id="KW-0808">Transferase</keyword>
<dbReference type="Pfam" id="PF02782">
    <property type="entry name" value="FGGY_C"/>
    <property type="match status" value="1"/>
</dbReference>
<evidence type="ECO:0000259" key="4">
    <source>
        <dbReference type="Pfam" id="PF00370"/>
    </source>
</evidence>
<evidence type="ECO:0000313" key="6">
    <source>
        <dbReference type="EMBL" id="RZS71691.1"/>
    </source>
</evidence>
<feature type="domain" description="Carbohydrate kinase FGGY N-terminal" evidence="4">
    <location>
        <begin position="7"/>
        <end position="243"/>
    </location>
</feature>
<dbReference type="CDD" id="cd07798">
    <property type="entry name" value="ASKHA_NBD_FGGY_YoaC-like"/>
    <property type="match status" value="1"/>
</dbReference>
<dbReference type="OrthoDB" id="9805576at2"/>
<dbReference type="PANTHER" id="PTHR43095">
    <property type="entry name" value="SUGAR KINASE"/>
    <property type="match status" value="1"/>
</dbReference>
<dbReference type="EMBL" id="SGXA01000002">
    <property type="protein sequence ID" value="RZS71691.1"/>
    <property type="molecule type" value="Genomic_DNA"/>
</dbReference>
<evidence type="ECO:0000256" key="2">
    <source>
        <dbReference type="ARBA" id="ARBA00022679"/>
    </source>
</evidence>
<dbReference type="Gene3D" id="3.30.420.40">
    <property type="match status" value="2"/>
</dbReference>
<evidence type="ECO:0000259" key="5">
    <source>
        <dbReference type="Pfam" id="PF02782"/>
    </source>
</evidence>
<keyword evidence="7" id="KW-1185">Reference proteome</keyword>
<comment type="caution">
    <text evidence="6">The sequence shown here is derived from an EMBL/GenBank/DDBJ whole genome shotgun (WGS) entry which is preliminary data.</text>
</comment>
<organism evidence="6 7">
    <name type="scientific">Pseudobacter ginsenosidimutans</name>
    <dbReference type="NCBI Taxonomy" id="661488"/>
    <lineage>
        <taxon>Bacteria</taxon>
        <taxon>Pseudomonadati</taxon>
        <taxon>Bacteroidota</taxon>
        <taxon>Chitinophagia</taxon>
        <taxon>Chitinophagales</taxon>
        <taxon>Chitinophagaceae</taxon>
        <taxon>Pseudobacter</taxon>
    </lineage>
</organism>
<reference evidence="6 7" key="1">
    <citation type="submission" date="2019-02" db="EMBL/GenBank/DDBJ databases">
        <title>Genomic Encyclopedia of Type Strains, Phase IV (KMG-IV): sequencing the most valuable type-strain genomes for metagenomic binning, comparative biology and taxonomic classification.</title>
        <authorList>
            <person name="Goeker M."/>
        </authorList>
    </citation>
    <scope>NUCLEOTIDE SEQUENCE [LARGE SCALE GENOMIC DNA]</scope>
    <source>
        <strain evidence="6 7">DSM 18116</strain>
    </source>
</reference>
<dbReference type="Pfam" id="PF00370">
    <property type="entry name" value="FGGY_N"/>
    <property type="match status" value="1"/>
</dbReference>
<dbReference type="PANTHER" id="PTHR43095:SF2">
    <property type="entry name" value="GLUCONOKINASE"/>
    <property type="match status" value="1"/>
</dbReference>
<name>A0A4V2F0X9_9BACT</name>
<dbReference type="InterPro" id="IPR000577">
    <property type="entry name" value="Carb_kinase_FGGY"/>
</dbReference>
<dbReference type="Proteomes" id="UP000293874">
    <property type="component" value="Unassembled WGS sequence"/>
</dbReference>
<dbReference type="GO" id="GO:0005975">
    <property type="term" value="P:carbohydrate metabolic process"/>
    <property type="evidence" value="ECO:0007669"/>
    <property type="project" value="InterPro"/>
</dbReference>
<dbReference type="SUPFAM" id="SSF53067">
    <property type="entry name" value="Actin-like ATPase domain"/>
    <property type="match status" value="2"/>
</dbReference>
<proteinExistence type="inferred from homology"/>
<dbReference type="GO" id="GO:0016301">
    <property type="term" value="F:kinase activity"/>
    <property type="evidence" value="ECO:0007669"/>
    <property type="project" value="UniProtKB-KW"/>
</dbReference>
<dbReference type="InterPro" id="IPR018485">
    <property type="entry name" value="FGGY_C"/>
</dbReference>
<dbReference type="RefSeq" id="WP_130542167.1">
    <property type="nucleotide sequence ID" value="NZ_CP042431.1"/>
</dbReference>
<comment type="similarity">
    <text evidence="1">Belongs to the FGGY kinase family.</text>
</comment>